<evidence type="ECO:0000313" key="2">
    <source>
        <dbReference type="EMBL" id="MCI8283391.1"/>
    </source>
</evidence>
<reference evidence="2 3" key="1">
    <citation type="submission" date="2019-05" db="EMBL/GenBank/DDBJ databases">
        <title>Genome sequencing and assembly of Mycoplasma hyopneumoniae strains UFV01 and UFV02.</title>
        <authorList>
            <person name="De Souza L.F."/>
            <person name="Gonzaga N.F."/>
            <person name="Santos M.R."/>
            <person name="Deeney A.S."/>
            <person name="Vidigal P.M.P."/>
            <person name="Moreira M.A.S."/>
            <person name="Fietto J.R.L."/>
            <person name="Bressan G.C."/>
            <person name="Rycroft A.N."/>
            <person name="Silva Junior A."/>
        </authorList>
    </citation>
    <scope>NUCLEOTIDE SEQUENCE [LARGE SCALE GENOMIC DNA]</scope>
    <source>
        <strain evidence="2 3">UFV01</strain>
    </source>
</reference>
<name>A0ABD4SWP0_MESHO</name>
<proteinExistence type="predicted"/>
<comment type="caution">
    <text evidence="2">The sequence shown here is derived from an EMBL/GenBank/DDBJ whole genome shotgun (WGS) entry which is preliminary data.</text>
</comment>
<dbReference type="AlphaFoldDB" id="A0ABD4SWP0"/>
<dbReference type="EMBL" id="VBRW01000005">
    <property type="protein sequence ID" value="MCI8283391.1"/>
    <property type="molecule type" value="Genomic_DNA"/>
</dbReference>
<feature type="chain" id="PRO_5044807351" evidence="1">
    <location>
        <begin position="22"/>
        <end position="305"/>
    </location>
</feature>
<organism evidence="2 3">
    <name type="scientific">Mesomycoplasma hyopneumoniae</name>
    <name type="common">Mycoplasma hyopneumoniae</name>
    <dbReference type="NCBI Taxonomy" id="2099"/>
    <lineage>
        <taxon>Bacteria</taxon>
        <taxon>Bacillati</taxon>
        <taxon>Mycoplasmatota</taxon>
        <taxon>Mycoplasmoidales</taxon>
        <taxon>Metamycoplasmataceae</taxon>
        <taxon>Mesomycoplasma</taxon>
    </lineage>
</organism>
<gene>
    <name evidence="2" type="ORF">FEF30_02280</name>
</gene>
<evidence type="ECO:0000256" key="1">
    <source>
        <dbReference type="SAM" id="SignalP"/>
    </source>
</evidence>
<keyword evidence="1" id="KW-0732">Signal</keyword>
<protein>
    <submittedName>
        <fullName evidence="2">Uncharacterized protein</fullName>
    </submittedName>
</protein>
<evidence type="ECO:0000313" key="3">
    <source>
        <dbReference type="Proteomes" id="UP001203104"/>
    </source>
</evidence>
<dbReference type="RefSeq" id="WP_243216141.1">
    <property type="nucleotide sequence ID" value="NZ_VBRV01000004.1"/>
</dbReference>
<dbReference type="Proteomes" id="UP001203104">
    <property type="component" value="Unassembled WGS sequence"/>
</dbReference>
<sequence>MKKILPFGLLMLLGSTPVIIAASINKPKEENYNSYANMNSKKDKVNVSLLRQEAKKTLDHIRKLDAENFSTNSEENNPTKIVDFTKFENDFNSFLDKIEKNPSVDLEELAKTQLKTKGLDLDKIIKENFKNVKTESSKNTKINSVNFSSYSNTDSTTFEQLANEIWNGHVKSSVFAAINYALTIAYGFSWNFLGAAASGIAAGTLTYLAVEYKNAYNKITTDPEWAKIKYQFVSILDDWNKGYIQGIKYSKLGIVIIVKVINHLRNEILKARPILLSASWVSTNIKIAIAIIDIIQNIIWRYVWK</sequence>
<accession>A0ABD4SWP0</accession>
<feature type="signal peptide" evidence="1">
    <location>
        <begin position="1"/>
        <end position="21"/>
    </location>
</feature>